<dbReference type="AlphaFoldDB" id="A0A1W2BLJ5"/>
<accession>A0A1W2BLJ5</accession>
<dbReference type="Proteomes" id="UP000192708">
    <property type="component" value="Unassembled WGS sequence"/>
</dbReference>
<dbReference type="EMBL" id="FWXJ01000014">
    <property type="protein sequence ID" value="SMC73643.1"/>
    <property type="molecule type" value="Genomic_DNA"/>
</dbReference>
<protein>
    <submittedName>
        <fullName evidence="1">Uncharacterized protein</fullName>
    </submittedName>
</protein>
<name>A0A1W2BLJ5_9BURK</name>
<reference evidence="1 2" key="1">
    <citation type="submission" date="2017-04" db="EMBL/GenBank/DDBJ databases">
        <authorList>
            <person name="Afonso C.L."/>
            <person name="Miller P.J."/>
            <person name="Scott M.A."/>
            <person name="Spackman E."/>
            <person name="Goraichik I."/>
            <person name="Dimitrov K.M."/>
            <person name="Suarez D.L."/>
            <person name="Swayne D.E."/>
        </authorList>
    </citation>
    <scope>NUCLEOTIDE SEQUENCE [LARGE SCALE GENOMIC DNA]</scope>
    <source>
        <strain evidence="1 2">VK13</strain>
    </source>
</reference>
<dbReference type="STRING" id="1938817.SAMN06296008_1142"/>
<gene>
    <name evidence="1" type="ORF">SAMN06296008_1142</name>
</gene>
<proteinExistence type="predicted"/>
<evidence type="ECO:0000313" key="2">
    <source>
        <dbReference type="Proteomes" id="UP000192708"/>
    </source>
</evidence>
<sequence>MADSPLVKLKTFGAKPINKDAHSILSRRNKPTKKEKEVLNQKIKLRGRKCKICNIYFHESINDHISSEKHKLIRMKNIGLI</sequence>
<keyword evidence="2" id="KW-1185">Reference proteome</keyword>
<evidence type="ECO:0000313" key="1">
    <source>
        <dbReference type="EMBL" id="SMC73643.1"/>
    </source>
</evidence>
<organism evidence="1 2">
    <name type="scientific">Polynucleobacter kasalickyi</name>
    <dbReference type="NCBI Taxonomy" id="1938817"/>
    <lineage>
        <taxon>Bacteria</taxon>
        <taxon>Pseudomonadati</taxon>
        <taxon>Pseudomonadota</taxon>
        <taxon>Betaproteobacteria</taxon>
        <taxon>Burkholderiales</taxon>
        <taxon>Burkholderiaceae</taxon>
        <taxon>Polynucleobacter</taxon>
    </lineage>
</organism>
<dbReference type="RefSeq" id="WP_084285131.1">
    <property type="nucleotide sequence ID" value="NZ_FWXJ01000014.1"/>
</dbReference>